<dbReference type="Proteomes" id="UP001172673">
    <property type="component" value="Unassembled WGS sequence"/>
</dbReference>
<evidence type="ECO:0000313" key="2">
    <source>
        <dbReference type="EMBL" id="KAJ9616911.1"/>
    </source>
</evidence>
<sequence length="548" mass="61756">MMLPNQPIFIQGTSSGRSRNHLQSNARSHAARVGHLRLKASTKSKDDASSVRQARSAPGQAIVPIRTQKVQHPPWRTKPYKLAPIQDPFTTPPRHPDVVPHYSHQAHADGDYPREEEQLEHTTESITSVAQTSPPVSYRTAPLLFNVSLAHEGFPGLRTDPFLCLPETRDSRIWSAIDFYTQIICAGNDTIFYVFDVLNVYASFLETLQDNVFFDVGVGRLLFIQEQICNPGRPPSAYTLKHRGKALAEIRNKLSRLDSDSNVDDVTLTAMVFLAVLDKGLLNIAEYDLHRRSIGLIVSRQGGLKRLRDGSMLKGLLLHYDTQWSKENGETILPGEGRRYEPIYPTQPGLLNLCLSATKGQLGFHQLVTENALSFSILRILFRAIHITSLNPRGRSELLTKTRQSPKRYNDFWEACPGLRTSDTSVSVFEKLLSLTLICYCYIAFGSRFPQTHLRASSVEATELIGSYFPKTQAEEDCLIWMWIIIIDSWRLGNRLQPGGISLLFDLQLRFPAYRHVSAVTDLANRFLWTADLNASVHMYWADLASPG</sequence>
<evidence type="ECO:0000313" key="3">
    <source>
        <dbReference type="Proteomes" id="UP001172673"/>
    </source>
</evidence>
<dbReference type="EMBL" id="JAPDRK010000001">
    <property type="protein sequence ID" value="KAJ9616911.1"/>
    <property type="molecule type" value="Genomic_DNA"/>
</dbReference>
<feature type="region of interest" description="Disordered" evidence="1">
    <location>
        <begin position="88"/>
        <end position="111"/>
    </location>
</feature>
<evidence type="ECO:0000256" key="1">
    <source>
        <dbReference type="SAM" id="MobiDB-lite"/>
    </source>
</evidence>
<comment type="caution">
    <text evidence="2">The sequence shown here is derived from an EMBL/GenBank/DDBJ whole genome shotgun (WGS) entry which is preliminary data.</text>
</comment>
<gene>
    <name evidence="2" type="ORF">H2200_000631</name>
</gene>
<keyword evidence="3" id="KW-1185">Reference proteome</keyword>
<protein>
    <recommendedName>
        <fullName evidence="4">Transcription factor domain-containing protein</fullName>
    </recommendedName>
</protein>
<feature type="compositionally biased region" description="Polar residues" evidence="1">
    <location>
        <begin position="11"/>
        <end position="27"/>
    </location>
</feature>
<dbReference type="AlphaFoldDB" id="A0AA38XPN0"/>
<accession>A0AA38XPN0</accession>
<name>A0AA38XPN0_9EURO</name>
<feature type="compositionally biased region" description="Basic residues" evidence="1">
    <location>
        <begin position="29"/>
        <end position="42"/>
    </location>
</feature>
<reference evidence="2" key="1">
    <citation type="submission" date="2022-10" db="EMBL/GenBank/DDBJ databases">
        <title>Culturing micro-colonial fungi from biological soil crusts in the Mojave desert and describing Neophaeococcomyces mojavensis, and introducing the new genera and species Taxawa tesnikishii.</title>
        <authorList>
            <person name="Kurbessoian T."/>
            <person name="Stajich J.E."/>
        </authorList>
    </citation>
    <scope>NUCLEOTIDE SEQUENCE</scope>
    <source>
        <strain evidence="2">TK_41</strain>
    </source>
</reference>
<evidence type="ECO:0008006" key="4">
    <source>
        <dbReference type="Google" id="ProtNLM"/>
    </source>
</evidence>
<organism evidence="2 3">
    <name type="scientific">Cladophialophora chaetospira</name>
    <dbReference type="NCBI Taxonomy" id="386627"/>
    <lineage>
        <taxon>Eukaryota</taxon>
        <taxon>Fungi</taxon>
        <taxon>Dikarya</taxon>
        <taxon>Ascomycota</taxon>
        <taxon>Pezizomycotina</taxon>
        <taxon>Eurotiomycetes</taxon>
        <taxon>Chaetothyriomycetidae</taxon>
        <taxon>Chaetothyriales</taxon>
        <taxon>Herpotrichiellaceae</taxon>
        <taxon>Cladophialophora</taxon>
    </lineage>
</organism>
<proteinExistence type="predicted"/>
<feature type="region of interest" description="Disordered" evidence="1">
    <location>
        <begin position="1"/>
        <end position="59"/>
    </location>
</feature>